<sequence>MLPQIEMKAVDIESLLQYTFTDKRIAVEAVQMAAPQIACMHNNNFEGLDNNKRLSVLGNAVLAKVLCGAWFEARDPSGQARSQAQWTQLRNDMLSNDALAPRGYQAGLDELVIVADSRPAVSPKMVATSLEAIIGAVYHDGGDEAALRVMNSLGFFDHPLLTLPAVNFPPLQPLYSFTPKATFATTCVTEVVEPPARIDAQIAGVESAIGWVFKDKSFCATALQMQTKLGVTLTFGGSDYFTEHNKVLEQMGDRIMLAVLCKKWLQSQEYSYNLLQWHKTQQSLISNAALAERGFALGLDAFVIRNSGTPAVSKYMMANTFEAIFGAVYMDAGEAGSKAVYHVLEHTGFIKDMLLSGTILADL</sequence>
<proteinExistence type="predicted"/>
<accession>A0AAD4NUL8</accession>
<dbReference type="EC" id="3.1.26.3" evidence="3"/>
<gene>
    <name evidence="3" type="ORF">G6011_04070</name>
</gene>
<dbReference type="Pfam" id="PF14622">
    <property type="entry name" value="Ribonucleas_3_3"/>
    <property type="match status" value="2"/>
</dbReference>
<dbReference type="InterPro" id="IPR036389">
    <property type="entry name" value="RNase_III_sf"/>
</dbReference>
<protein>
    <submittedName>
        <fullName evidence="3">Ribonuclease III</fullName>
        <ecNumber evidence="3">3.1.26.3</ecNumber>
    </submittedName>
</protein>
<dbReference type="Gene3D" id="1.10.1520.10">
    <property type="entry name" value="Ribonuclease III domain"/>
    <property type="match status" value="2"/>
</dbReference>
<dbReference type="Proteomes" id="UP001199106">
    <property type="component" value="Unassembled WGS sequence"/>
</dbReference>
<dbReference type="AlphaFoldDB" id="A0AAD4NUL8"/>
<feature type="domain" description="RNase III" evidence="2">
    <location>
        <begin position="202"/>
        <end position="333"/>
    </location>
</feature>
<dbReference type="EMBL" id="JAANER010000002">
    <property type="protein sequence ID" value="KAG9194035.1"/>
    <property type="molecule type" value="Genomic_DNA"/>
</dbReference>
<dbReference type="GO" id="GO:0004525">
    <property type="term" value="F:ribonuclease III activity"/>
    <property type="evidence" value="ECO:0007669"/>
    <property type="project" value="UniProtKB-EC"/>
</dbReference>
<reference evidence="3" key="1">
    <citation type="submission" date="2021-07" db="EMBL/GenBank/DDBJ databases">
        <title>Genome Resource of American Ginseng Black Spot Pathogen Alternaria panax.</title>
        <authorList>
            <person name="Qiu C."/>
            <person name="Wang W."/>
            <person name="Liu Z."/>
        </authorList>
    </citation>
    <scope>NUCLEOTIDE SEQUENCE</scope>
    <source>
        <strain evidence="3">BNCC115425</strain>
    </source>
</reference>
<feature type="domain" description="RNase III" evidence="2">
    <location>
        <begin position="9"/>
        <end position="142"/>
    </location>
</feature>
<evidence type="ECO:0000259" key="2">
    <source>
        <dbReference type="PROSITE" id="PS50142"/>
    </source>
</evidence>
<dbReference type="PANTHER" id="PTHR14950">
    <property type="entry name" value="DICER-RELATED"/>
    <property type="match status" value="1"/>
</dbReference>
<organism evidence="3 4">
    <name type="scientific">Alternaria panax</name>
    <dbReference type="NCBI Taxonomy" id="48097"/>
    <lineage>
        <taxon>Eukaryota</taxon>
        <taxon>Fungi</taxon>
        <taxon>Dikarya</taxon>
        <taxon>Ascomycota</taxon>
        <taxon>Pezizomycotina</taxon>
        <taxon>Dothideomycetes</taxon>
        <taxon>Pleosporomycetidae</taxon>
        <taxon>Pleosporales</taxon>
        <taxon>Pleosporineae</taxon>
        <taxon>Pleosporaceae</taxon>
        <taxon>Alternaria</taxon>
        <taxon>Alternaria sect. Panax</taxon>
    </lineage>
</organism>
<dbReference type="InterPro" id="IPR000999">
    <property type="entry name" value="RNase_III_dom"/>
</dbReference>
<comment type="caution">
    <text evidence="3">The sequence shown here is derived from an EMBL/GenBank/DDBJ whole genome shotgun (WGS) entry which is preliminary data.</text>
</comment>
<evidence type="ECO:0000313" key="3">
    <source>
        <dbReference type="EMBL" id="KAG9194035.1"/>
    </source>
</evidence>
<dbReference type="CDD" id="cd00593">
    <property type="entry name" value="RIBOc"/>
    <property type="match status" value="2"/>
</dbReference>
<evidence type="ECO:0000313" key="4">
    <source>
        <dbReference type="Proteomes" id="UP001199106"/>
    </source>
</evidence>
<dbReference type="PROSITE" id="PS50142">
    <property type="entry name" value="RNASE_3_2"/>
    <property type="match status" value="2"/>
</dbReference>
<dbReference type="GO" id="GO:0006396">
    <property type="term" value="P:RNA processing"/>
    <property type="evidence" value="ECO:0007669"/>
    <property type="project" value="InterPro"/>
</dbReference>
<dbReference type="SUPFAM" id="SSF69065">
    <property type="entry name" value="RNase III domain-like"/>
    <property type="match status" value="2"/>
</dbReference>
<keyword evidence="1 3" id="KW-0378">Hydrolase</keyword>
<dbReference type="SMART" id="SM00535">
    <property type="entry name" value="RIBOc"/>
    <property type="match status" value="2"/>
</dbReference>
<evidence type="ECO:0000256" key="1">
    <source>
        <dbReference type="ARBA" id="ARBA00022801"/>
    </source>
</evidence>
<name>A0AAD4NUL8_9PLEO</name>
<keyword evidence="4" id="KW-1185">Reference proteome</keyword>